<evidence type="ECO:0000313" key="1">
    <source>
        <dbReference type="EMBL" id="MPR29058.1"/>
    </source>
</evidence>
<protein>
    <submittedName>
        <fullName evidence="1">Uncharacterized protein</fullName>
    </submittedName>
</protein>
<comment type="caution">
    <text evidence="1">The sequence shown here is derived from an EMBL/GenBank/DDBJ whole genome shotgun (WGS) entry which is preliminary data.</text>
</comment>
<dbReference type="OrthoDB" id="8020482at2"/>
<sequence length="78" mass="9296">MPYAWKEREELAKVERDIVEGERLAAEQVLRIGWMAKRGHDTKEAEKLLRNCEQSLEQLRRHQQLILDEIVRREGSEP</sequence>
<name>A0A5N7MQD3_9HYPH</name>
<accession>A0A5N7MQD3</accession>
<gene>
    <name evidence="1" type="ORF">FS320_29060</name>
</gene>
<dbReference type="Proteomes" id="UP000403266">
    <property type="component" value="Unassembled WGS sequence"/>
</dbReference>
<reference evidence="1 2" key="1">
    <citation type="journal article" date="2019" name="Syst. Appl. Microbiol.">
        <title>Microvirga tunisiensis sp. nov., a root nodule symbiotic bacterium isolated from Lupinus micranthus and L. luteus grown in Northern Tunisia.</title>
        <authorList>
            <person name="Msaddak A."/>
            <person name="Rejili M."/>
            <person name="Duran D."/>
            <person name="Mars M."/>
            <person name="Palacios J.M."/>
            <person name="Ruiz-Argueso T."/>
            <person name="Rey L."/>
            <person name="Imperial J."/>
        </authorList>
    </citation>
    <scope>NUCLEOTIDE SEQUENCE [LARGE SCALE GENOMIC DNA]</scope>
    <source>
        <strain evidence="1 2">Lmie10</strain>
    </source>
</reference>
<evidence type="ECO:0000313" key="2">
    <source>
        <dbReference type="Proteomes" id="UP000403266"/>
    </source>
</evidence>
<keyword evidence="2" id="KW-1185">Reference proteome</keyword>
<dbReference type="EMBL" id="VOSK01000194">
    <property type="protein sequence ID" value="MPR29058.1"/>
    <property type="molecule type" value="Genomic_DNA"/>
</dbReference>
<dbReference type="AlphaFoldDB" id="A0A5N7MQD3"/>
<organism evidence="1 2">
    <name type="scientific">Microvirga tunisiensis</name>
    <dbReference type="NCBI Taxonomy" id="2108360"/>
    <lineage>
        <taxon>Bacteria</taxon>
        <taxon>Pseudomonadati</taxon>
        <taxon>Pseudomonadota</taxon>
        <taxon>Alphaproteobacteria</taxon>
        <taxon>Hyphomicrobiales</taxon>
        <taxon>Methylobacteriaceae</taxon>
        <taxon>Microvirga</taxon>
    </lineage>
</organism>
<proteinExistence type="predicted"/>